<dbReference type="VEuPathDB" id="FungiDB:F4678DRAFT_58946"/>
<proteinExistence type="predicted"/>
<keyword evidence="8" id="KW-1185">Reference proteome</keyword>
<sequence length="150" mass="15941">MKAEIAAALLAAGALAAPSEKARLNSRAACSSAVTLDASTNVWTKYKLHPNTFYRKEVNAALDAITDSSLKASAAKVADVGSFLWLDTIANIAKFDDAITDLPCENILGLVIYDLPGRDCAAKASNGELAYSEISRYKSEYIDPQPLSPS</sequence>
<dbReference type="Proteomes" id="UP001148614">
    <property type="component" value="Unassembled WGS sequence"/>
</dbReference>
<evidence type="ECO:0000313" key="8">
    <source>
        <dbReference type="Proteomes" id="UP001148614"/>
    </source>
</evidence>
<dbReference type="SUPFAM" id="SSF51989">
    <property type="entry name" value="Glycosyl hydrolases family 6, cellulases"/>
    <property type="match status" value="1"/>
</dbReference>
<dbReference type="InterPro" id="IPR016288">
    <property type="entry name" value="Beta_cellobiohydrolase"/>
</dbReference>
<keyword evidence="5" id="KW-0624">Polysaccharide degradation</keyword>
<evidence type="ECO:0000256" key="6">
    <source>
        <dbReference type="PROSITE-ProRule" id="PRU10056"/>
    </source>
</evidence>
<keyword evidence="4" id="KW-0326">Glycosidase</keyword>
<dbReference type="InterPro" id="IPR036434">
    <property type="entry name" value="Beta_cellobiohydrolase_sf"/>
</dbReference>
<accession>A0A9W8N7F3</accession>
<feature type="active site" evidence="6">
    <location>
        <position position="119"/>
    </location>
</feature>
<comment type="caution">
    <text evidence="7">The sequence shown here is derived from an EMBL/GenBank/DDBJ whole genome shotgun (WGS) entry which is preliminary data.</text>
</comment>
<dbReference type="PANTHER" id="PTHR34876:SF2">
    <property type="entry name" value="GLUCANASE"/>
    <property type="match status" value="1"/>
</dbReference>
<dbReference type="PANTHER" id="PTHR34876">
    <property type="match status" value="1"/>
</dbReference>
<keyword evidence="1" id="KW-0378">Hydrolase</keyword>
<evidence type="ECO:0000313" key="7">
    <source>
        <dbReference type="EMBL" id="KAJ3561420.1"/>
    </source>
</evidence>
<evidence type="ECO:0000256" key="3">
    <source>
        <dbReference type="ARBA" id="ARBA00023277"/>
    </source>
</evidence>
<gene>
    <name evidence="7" type="ORF">NPX13_g8951</name>
</gene>
<dbReference type="GO" id="GO:0004553">
    <property type="term" value="F:hydrolase activity, hydrolyzing O-glycosyl compounds"/>
    <property type="evidence" value="ECO:0007669"/>
    <property type="project" value="InterPro"/>
</dbReference>
<protein>
    <submittedName>
        <fullName evidence="7">Uncharacterized protein</fullName>
    </submittedName>
</protein>
<evidence type="ECO:0000256" key="4">
    <source>
        <dbReference type="ARBA" id="ARBA00023295"/>
    </source>
</evidence>
<evidence type="ECO:0000256" key="1">
    <source>
        <dbReference type="ARBA" id="ARBA00022801"/>
    </source>
</evidence>
<dbReference type="InterPro" id="IPR001524">
    <property type="entry name" value="Glyco_hydro_6_CS"/>
</dbReference>
<keyword evidence="2" id="KW-0136">Cellulose degradation</keyword>
<keyword evidence="3" id="KW-0119">Carbohydrate metabolism</keyword>
<dbReference type="AlphaFoldDB" id="A0A9W8N7F3"/>
<name>A0A9W8N7F3_9PEZI</name>
<evidence type="ECO:0000256" key="2">
    <source>
        <dbReference type="ARBA" id="ARBA00023001"/>
    </source>
</evidence>
<dbReference type="EMBL" id="JANPWZ010002073">
    <property type="protein sequence ID" value="KAJ3561420.1"/>
    <property type="molecule type" value="Genomic_DNA"/>
</dbReference>
<evidence type="ECO:0000256" key="5">
    <source>
        <dbReference type="ARBA" id="ARBA00023326"/>
    </source>
</evidence>
<reference evidence="7" key="1">
    <citation type="submission" date="2022-07" db="EMBL/GenBank/DDBJ databases">
        <title>Genome Sequence of Xylaria arbuscula.</title>
        <authorList>
            <person name="Buettner E."/>
        </authorList>
    </citation>
    <scope>NUCLEOTIDE SEQUENCE</scope>
    <source>
        <strain evidence="7">VT107</strain>
    </source>
</reference>
<dbReference type="Gene3D" id="3.20.20.40">
    <property type="entry name" value="1, 4-beta cellobiohydrolase"/>
    <property type="match status" value="1"/>
</dbReference>
<organism evidence="7 8">
    <name type="scientific">Xylaria arbuscula</name>
    <dbReference type="NCBI Taxonomy" id="114810"/>
    <lineage>
        <taxon>Eukaryota</taxon>
        <taxon>Fungi</taxon>
        <taxon>Dikarya</taxon>
        <taxon>Ascomycota</taxon>
        <taxon>Pezizomycotina</taxon>
        <taxon>Sordariomycetes</taxon>
        <taxon>Xylariomycetidae</taxon>
        <taxon>Xylariales</taxon>
        <taxon>Xylariaceae</taxon>
        <taxon>Xylaria</taxon>
    </lineage>
</organism>
<dbReference type="Pfam" id="PF01341">
    <property type="entry name" value="Glyco_hydro_6"/>
    <property type="match status" value="1"/>
</dbReference>
<dbReference type="GO" id="GO:0030245">
    <property type="term" value="P:cellulose catabolic process"/>
    <property type="evidence" value="ECO:0007669"/>
    <property type="project" value="UniProtKB-KW"/>
</dbReference>
<dbReference type="PROSITE" id="PS00655">
    <property type="entry name" value="GLYCOSYL_HYDROL_F6_1"/>
    <property type="match status" value="1"/>
</dbReference>